<dbReference type="EMBL" id="VSSQ01037887">
    <property type="protein sequence ID" value="MPM90701.1"/>
    <property type="molecule type" value="Genomic_DNA"/>
</dbReference>
<dbReference type="AlphaFoldDB" id="A0A645DN58"/>
<name>A0A645DN58_9ZZZZ</name>
<protein>
    <submittedName>
        <fullName evidence="1">Uncharacterized protein</fullName>
    </submittedName>
</protein>
<organism evidence="1">
    <name type="scientific">bioreactor metagenome</name>
    <dbReference type="NCBI Taxonomy" id="1076179"/>
    <lineage>
        <taxon>unclassified sequences</taxon>
        <taxon>metagenomes</taxon>
        <taxon>ecological metagenomes</taxon>
    </lineage>
</organism>
<evidence type="ECO:0000313" key="1">
    <source>
        <dbReference type="EMBL" id="MPM90701.1"/>
    </source>
</evidence>
<gene>
    <name evidence="1" type="ORF">SDC9_137823</name>
</gene>
<comment type="caution">
    <text evidence="1">The sequence shown here is derived from an EMBL/GenBank/DDBJ whole genome shotgun (WGS) entry which is preliminary data.</text>
</comment>
<proteinExistence type="predicted"/>
<sequence length="147" mass="15006">MVGDDAQTFVANMKGGDLGARACCRVAVAAWQTDCPGRYAGLRGGSGRCSASQWHKHKCGDLVAIGVRCGFVFPVACRQADSDSKVLTVNQHDVRAVMAVGNAKQGVGQGKGAADGKSVTGTGDDLALTIGKNSQTAGVEVARAVAR</sequence>
<reference evidence="1" key="1">
    <citation type="submission" date="2019-08" db="EMBL/GenBank/DDBJ databases">
        <authorList>
            <person name="Kucharzyk K."/>
            <person name="Murdoch R.W."/>
            <person name="Higgins S."/>
            <person name="Loffler F."/>
        </authorList>
    </citation>
    <scope>NUCLEOTIDE SEQUENCE</scope>
</reference>
<accession>A0A645DN58</accession>